<dbReference type="InterPro" id="IPR014017">
    <property type="entry name" value="DNA_helicase_UvrD-like_C"/>
</dbReference>
<organism evidence="16 17">
    <name type="scientific">Paenibacillus medicaginis</name>
    <dbReference type="NCBI Taxonomy" id="1470560"/>
    <lineage>
        <taxon>Bacteria</taxon>
        <taxon>Bacillati</taxon>
        <taxon>Bacillota</taxon>
        <taxon>Bacilli</taxon>
        <taxon>Bacillales</taxon>
        <taxon>Paenibacillaceae</taxon>
        <taxon>Paenibacillus</taxon>
    </lineage>
</organism>
<evidence type="ECO:0000256" key="3">
    <source>
        <dbReference type="ARBA" id="ARBA00022723"/>
    </source>
</evidence>
<keyword evidence="7 14" id="KW-0347">Helicase</keyword>
<feature type="binding site" evidence="14">
    <location>
        <position position="1133"/>
    </location>
    <ligand>
        <name>[4Fe-4S] cluster</name>
        <dbReference type="ChEBI" id="CHEBI:49883"/>
    </ligand>
</feature>
<keyword evidence="11 14" id="KW-0411">Iron-sulfur</keyword>
<dbReference type="Gene3D" id="3.40.50.300">
    <property type="entry name" value="P-loop containing nucleotide triphosphate hydrolases"/>
    <property type="match status" value="4"/>
</dbReference>
<dbReference type="EMBL" id="JBHIRY010000024">
    <property type="protein sequence ID" value="MFB5762732.1"/>
    <property type="molecule type" value="Genomic_DNA"/>
</dbReference>
<keyword evidence="6 14" id="KW-0378">Hydrolase</keyword>
<dbReference type="GO" id="GO:0016787">
    <property type="term" value="F:hydrolase activity"/>
    <property type="evidence" value="ECO:0007669"/>
    <property type="project" value="UniProtKB-KW"/>
</dbReference>
<evidence type="ECO:0000256" key="7">
    <source>
        <dbReference type="ARBA" id="ARBA00022806"/>
    </source>
</evidence>
<dbReference type="NCBIfam" id="TIGR02773">
    <property type="entry name" value="addB_Gpos"/>
    <property type="match status" value="1"/>
</dbReference>
<evidence type="ECO:0000256" key="8">
    <source>
        <dbReference type="ARBA" id="ARBA00022839"/>
    </source>
</evidence>
<evidence type="ECO:0000256" key="5">
    <source>
        <dbReference type="ARBA" id="ARBA00022763"/>
    </source>
</evidence>
<dbReference type="InterPro" id="IPR049035">
    <property type="entry name" value="ADDB_N"/>
</dbReference>
<evidence type="ECO:0000256" key="1">
    <source>
        <dbReference type="ARBA" id="ARBA00022485"/>
    </source>
</evidence>
<dbReference type="Pfam" id="PF12705">
    <property type="entry name" value="PDDEXK_1"/>
    <property type="match status" value="1"/>
</dbReference>
<keyword evidence="13 14" id="KW-0234">DNA repair</keyword>
<keyword evidence="10 14" id="KW-0408">Iron</keyword>
<evidence type="ECO:0000256" key="9">
    <source>
        <dbReference type="ARBA" id="ARBA00022840"/>
    </source>
</evidence>
<comment type="similarity">
    <text evidence="14">Belongs to the helicase family. AddB/RexB type 1 subfamily.</text>
</comment>
<keyword evidence="8 14" id="KW-0269">Exonuclease</keyword>
<dbReference type="InterPro" id="IPR014140">
    <property type="entry name" value="DNA_helicase_suAddB"/>
</dbReference>
<gene>
    <name evidence="14 16" type="primary">addB</name>
    <name evidence="16" type="ORF">ACE5LO_20340</name>
</gene>
<dbReference type="Pfam" id="PF21445">
    <property type="entry name" value="ADDB_N"/>
    <property type="match status" value="1"/>
</dbReference>
<evidence type="ECO:0000256" key="2">
    <source>
        <dbReference type="ARBA" id="ARBA00022722"/>
    </source>
</evidence>
<keyword evidence="3 14" id="KW-0479">Metal-binding</keyword>
<feature type="binding site" evidence="14">
    <location>
        <position position="804"/>
    </location>
    <ligand>
        <name>[4Fe-4S] cluster</name>
        <dbReference type="ChEBI" id="CHEBI:49883"/>
    </ligand>
</feature>
<comment type="cofactor">
    <cofactor evidence="14">
        <name>[4Fe-4S] cluster</name>
        <dbReference type="ChEBI" id="CHEBI:49883"/>
    </cofactor>
    <text evidence="14">Binds 1 [4Fe-4S] cluster.</text>
</comment>
<keyword evidence="1 14" id="KW-0004">4Fe-4S</keyword>
<dbReference type="Gene3D" id="6.10.140.1030">
    <property type="match status" value="1"/>
</dbReference>
<dbReference type="Proteomes" id="UP001580430">
    <property type="component" value="Unassembled WGS sequence"/>
</dbReference>
<dbReference type="PANTHER" id="PTHR30591">
    <property type="entry name" value="RECBCD ENZYME SUBUNIT RECC"/>
    <property type="match status" value="1"/>
</dbReference>
<comment type="miscellaneous">
    <text evidence="14">Despite having conserved helicase domains, this subunit does not have helicase activity.</text>
</comment>
<feature type="binding site" evidence="14">
    <location>
        <position position="1124"/>
    </location>
    <ligand>
        <name>[4Fe-4S] cluster</name>
        <dbReference type="ChEBI" id="CHEBI:49883"/>
    </ligand>
</feature>
<dbReference type="HAMAP" id="MF_01452">
    <property type="entry name" value="AddB_type1"/>
    <property type="match status" value="1"/>
</dbReference>
<dbReference type="InterPro" id="IPR038726">
    <property type="entry name" value="PDDEXK_AddAB-type"/>
</dbReference>
<dbReference type="GO" id="GO:0003678">
    <property type="term" value="F:DNA helicase activity"/>
    <property type="evidence" value="ECO:0007669"/>
    <property type="project" value="UniProtKB-EC"/>
</dbReference>
<feature type="domain" description="UvrD-like helicase C-terminal" evidence="15">
    <location>
        <begin position="282"/>
        <end position="586"/>
    </location>
</feature>
<reference evidence="16 17" key="1">
    <citation type="submission" date="2024-09" db="EMBL/GenBank/DDBJ databases">
        <title>Paenibacillus zeirhizospherea sp. nov., isolated from surface of the maize (Zea mays) roots in a horticulture field, Hungary.</title>
        <authorList>
            <person name="Marton D."/>
            <person name="Farkas M."/>
            <person name="Bedics A."/>
            <person name="Toth E."/>
            <person name="Tancsics A."/>
            <person name="Boka K."/>
            <person name="Marati G."/>
            <person name="Kriszt B."/>
            <person name="Cserhati M."/>
        </authorList>
    </citation>
    <scope>NUCLEOTIDE SEQUENCE [LARGE SCALE GENOMIC DNA]</scope>
    <source>
        <strain evidence="16 17">JCM 18446</strain>
    </source>
</reference>
<name>A0ABV5C8S9_9BACL</name>
<evidence type="ECO:0000256" key="10">
    <source>
        <dbReference type="ARBA" id="ARBA00023004"/>
    </source>
</evidence>
<sequence>MSLRFLIGRSGSGKTTRIREEIIGELKEQSQGKPLILLVPEQATFHTEHDLLSSREIKGSVRAQVLGFRRLAYRVMQETGGMARTPVTEEGKKMLLYKIVRRRKDELQVFRDSGDQLGFVDRLNALFTEFKRYGENPASLPEQLGRIQGESGSPILGSKIQDILTLYRDFEQELAPLYLDGEDTMMRLAAQIPHSSWLDGANVWLDGYRGFTPQEYKVIEQLLLSSVSLTVSLTLDRAYAPDHMPHELDLFHPTASVYVKLQGMARERGIDVCVEALQPQTLPRFASSPELAHLEAGFDRRTVWASPEPPAGIELYAAADRRAELEGAVREMRRLAREEGVRYRDMAVFVRNPADYEHLLEPLFAKYEVPLFIDQKRDILHHPLVEFVRASLDIVRRRWRYEDVFRAVKTDLLLPSDGSVTRDFMDELENYVLACGIQGSRWTDGTPWQAVPNLSLEMDETERVKARDETLERMERCRAAVVVPLHAFEKRMSRAKTAREQCEAVYRLLEDADIGSKLDRMIGYAQEQGEPERAREHSQIWDAVLELLDQIHEMVGEEKLPFELYAGMLETGLAEYRLALIPPALDQVLAGSPDRTRVSGIQYAFLLGVNEGVMPAVPQEEGVLSEEERSRLSEQGIALAPDVTRRLLDERFLAYTAMTTAGRKLWVSYPVADEEGRTLLPSEYIRYLRLMFRGLKEKPLLNQPLPGADWTAQAEYAQHTSEALSQLIVQLRQWLRGADIAEPWWEVYNWYAGGSGENRVKLEILLSSLFYENRAQPLRQETSRVLYGKRLRTSVSRMERFVACPFSHFASHGLKLKERQVYKLKAPDIGQLFHAALGNMAARLKADNRSWGSLSSEECRREAEATVDQLAPRLQGKILLSSKRYGYIFRKLKDVVSRASLILGEHARRGSFEPLGLELDFGPGKELPPLTFELENGVVMEVIGRIDRVDVAEGEEGLLLRVIDYKSSHKDLKLHEVYYGLALQMLTYLDVLLEGAEEWLGEPAYPAGTLYFHVHNPLLQSANGMSAGQAGQELLKRFKMKGLLLADRDVIAKMDAELDKGHSAILPVAVKADGGFYSSAAVASPEQWKSLLSAVRSNIRDIGTRMTEGEVDIVPYRIQQETACDFCSYRSVCQFDDSLEGSRYKHLAKPGKEQLWDMLNNNHEGGRTE</sequence>
<evidence type="ECO:0000256" key="13">
    <source>
        <dbReference type="ARBA" id="ARBA00023204"/>
    </source>
</evidence>
<evidence type="ECO:0000256" key="11">
    <source>
        <dbReference type="ARBA" id="ARBA00023014"/>
    </source>
</evidence>
<dbReference type="RefSeq" id="WP_375521823.1">
    <property type="nucleotide sequence ID" value="NZ_JBHIRY010000024.1"/>
</dbReference>
<dbReference type="InterPro" id="IPR027417">
    <property type="entry name" value="P-loop_NTPase"/>
</dbReference>
<keyword evidence="4 14" id="KW-0547">Nucleotide-binding</keyword>
<keyword evidence="12 14" id="KW-0238">DNA-binding</keyword>
<evidence type="ECO:0000256" key="12">
    <source>
        <dbReference type="ARBA" id="ARBA00023125"/>
    </source>
</evidence>
<evidence type="ECO:0000313" key="17">
    <source>
        <dbReference type="Proteomes" id="UP001580430"/>
    </source>
</evidence>
<dbReference type="InterPro" id="IPR011604">
    <property type="entry name" value="PDDEXK-like_dom_sf"/>
</dbReference>
<dbReference type="Gene3D" id="3.90.320.10">
    <property type="match status" value="1"/>
</dbReference>
<keyword evidence="2 14" id="KW-0540">Nuclease</keyword>
<comment type="function">
    <text evidence="14">The heterodimer acts as both an ATP-dependent DNA helicase and an ATP-dependent, dual-direction single-stranded exonuclease. Recognizes the chi site generating a DNA molecule suitable for the initiation of homologous recombination. The AddB subunit has 5' -&gt; 3' nuclease activity but not helicase activity.</text>
</comment>
<comment type="subunit">
    <text evidence="14">Heterodimer of AddA and AddB.</text>
</comment>
<evidence type="ECO:0000313" key="16">
    <source>
        <dbReference type="EMBL" id="MFB5762732.1"/>
    </source>
</evidence>
<dbReference type="PANTHER" id="PTHR30591:SF1">
    <property type="entry name" value="RECBCD ENZYME SUBUNIT RECC"/>
    <property type="match status" value="1"/>
</dbReference>
<accession>A0ABV5C8S9</accession>
<dbReference type="PROSITE" id="PS51217">
    <property type="entry name" value="UVRD_HELICASE_CTER"/>
    <property type="match status" value="1"/>
</dbReference>
<feature type="binding site" evidence="14">
    <location>
        <position position="1127"/>
    </location>
    <ligand>
        <name>[4Fe-4S] cluster</name>
        <dbReference type="ChEBI" id="CHEBI:49883"/>
    </ligand>
</feature>
<evidence type="ECO:0000256" key="4">
    <source>
        <dbReference type="ARBA" id="ARBA00022741"/>
    </source>
</evidence>
<comment type="cofactor">
    <cofactor evidence="14">
        <name>Mg(2+)</name>
        <dbReference type="ChEBI" id="CHEBI:18420"/>
    </cofactor>
</comment>
<evidence type="ECO:0000259" key="15">
    <source>
        <dbReference type="PROSITE" id="PS51217"/>
    </source>
</evidence>
<comment type="caution">
    <text evidence="16">The sequence shown here is derived from an EMBL/GenBank/DDBJ whole genome shotgun (WGS) entry which is preliminary data.</text>
</comment>
<keyword evidence="9 14" id="KW-0067">ATP-binding</keyword>
<dbReference type="EC" id="3.1.-.-" evidence="14"/>
<keyword evidence="5 14" id="KW-0227">DNA damage</keyword>
<dbReference type="SUPFAM" id="SSF52540">
    <property type="entry name" value="P-loop containing nucleoside triphosphate hydrolases"/>
    <property type="match status" value="1"/>
</dbReference>
<keyword evidence="17" id="KW-1185">Reference proteome</keyword>
<proteinExistence type="inferred from homology"/>
<evidence type="ECO:0000256" key="6">
    <source>
        <dbReference type="ARBA" id="ARBA00022801"/>
    </source>
</evidence>
<protein>
    <recommendedName>
        <fullName evidence="14">ATP-dependent helicase/deoxyribonuclease subunit B</fullName>
        <ecNumber evidence="14">3.1.-.-</ecNumber>
    </recommendedName>
    <alternativeName>
        <fullName evidence="14">ATP-dependent helicase/nuclease subunit AddB</fullName>
    </alternativeName>
</protein>
<evidence type="ECO:0000256" key="14">
    <source>
        <dbReference type="HAMAP-Rule" id="MF_01452"/>
    </source>
</evidence>